<accession>A0AAE0BBM1</accession>
<dbReference type="Proteomes" id="UP001190700">
    <property type="component" value="Unassembled WGS sequence"/>
</dbReference>
<dbReference type="InterPro" id="IPR050154">
    <property type="entry name" value="UbiB_kinase"/>
</dbReference>
<evidence type="ECO:0000256" key="2">
    <source>
        <dbReference type="SAM" id="Phobius"/>
    </source>
</evidence>
<protein>
    <recommendedName>
        <fullName evidence="5">ABC1 atypical kinase-like domain-containing protein</fullName>
    </recommendedName>
</protein>
<reference evidence="3 4" key="1">
    <citation type="journal article" date="2015" name="Genome Biol. Evol.">
        <title>Comparative Genomics of a Bacterivorous Green Alga Reveals Evolutionary Causalities and Consequences of Phago-Mixotrophic Mode of Nutrition.</title>
        <authorList>
            <person name="Burns J.A."/>
            <person name="Paasch A."/>
            <person name="Narechania A."/>
            <person name="Kim E."/>
        </authorList>
    </citation>
    <scope>NUCLEOTIDE SEQUENCE [LARGE SCALE GENOMIC DNA]</scope>
    <source>
        <strain evidence="3 4">PLY_AMNH</strain>
    </source>
</reference>
<dbReference type="PANTHER" id="PTHR10566">
    <property type="entry name" value="CHAPERONE-ACTIVITY OF BC1 COMPLEX CABC1 -RELATED"/>
    <property type="match status" value="1"/>
</dbReference>
<sequence>MAFLRMVAKSFETAGHGIATGATALADEVTGKQHPELRKARADQEERMRMAARETEVNARVVGDHLKPVVDTTGASLSVLLQLIKHKDQGERLGELITKHDFRALVEALTGSGGAAKNLKPDFFPTWMRTAGGYFPKFAQVLSVRADLIRDERVLQQLARCLEDMPPRDEEAVRNHLAALPGLPQQAAVCAGLGAALNAGTIAQVNLVRLPVEGGVESGELAVVKVCWEETRRKMLTDFRLFSHAKSILKALHRESDPNVQIVEAMFAAVGKAEPHVIAEFDLLREASALKAAGRLCAPNGEWSIACNQWMDDAEAKADLLPPHLLGVTRGVFPILRQCEIRVPQPFDAYCARSALFMERAGGESVKRLLEGQAQSPAHTQAAGILITLAMPFVGWLLLVKSSSDPAHVDPHLGNFRWDAEEKVLWVLDWGSHVTLPTARR</sequence>
<comment type="caution">
    <text evidence="3">The sequence shown here is derived from an EMBL/GenBank/DDBJ whole genome shotgun (WGS) entry which is preliminary data.</text>
</comment>
<keyword evidence="4" id="KW-1185">Reference proteome</keyword>
<dbReference type="InterPro" id="IPR011009">
    <property type="entry name" value="Kinase-like_dom_sf"/>
</dbReference>
<evidence type="ECO:0000256" key="1">
    <source>
        <dbReference type="ARBA" id="ARBA00009670"/>
    </source>
</evidence>
<dbReference type="PANTHER" id="PTHR10566:SF113">
    <property type="entry name" value="PROTEIN ACTIVITY OF BC1 COMPLEX KINASE 7, CHLOROPLASTIC"/>
    <property type="match status" value="1"/>
</dbReference>
<feature type="transmembrane region" description="Helical" evidence="2">
    <location>
        <begin position="382"/>
        <end position="400"/>
    </location>
</feature>
<gene>
    <name evidence="3" type="ORF">CYMTET_56785</name>
</gene>
<evidence type="ECO:0008006" key="5">
    <source>
        <dbReference type="Google" id="ProtNLM"/>
    </source>
</evidence>
<dbReference type="EMBL" id="LGRX02035860">
    <property type="protein sequence ID" value="KAK3232880.1"/>
    <property type="molecule type" value="Genomic_DNA"/>
</dbReference>
<evidence type="ECO:0000313" key="4">
    <source>
        <dbReference type="Proteomes" id="UP001190700"/>
    </source>
</evidence>
<organism evidence="3 4">
    <name type="scientific">Cymbomonas tetramitiformis</name>
    <dbReference type="NCBI Taxonomy" id="36881"/>
    <lineage>
        <taxon>Eukaryota</taxon>
        <taxon>Viridiplantae</taxon>
        <taxon>Chlorophyta</taxon>
        <taxon>Pyramimonadophyceae</taxon>
        <taxon>Pyramimonadales</taxon>
        <taxon>Pyramimonadaceae</taxon>
        <taxon>Cymbomonas</taxon>
    </lineage>
</organism>
<comment type="similarity">
    <text evidence="1">Belongs to the protein kinase superfamily. ADCK protein kinase family.</text>
</comment>
<dbReference type="AlphaFoldDB" id="A0AAE0BBM1"/>
<keyword evidence="2" id="KW-1133">Transmembrane helix</keyword>
<keyword evidence="2" id="KW-0812">Transmembrane</keyword>
<proteinExistence type="inferred from homology"/>
<dbReference type="SUPFAM" id="SSF56112">
    <property type="entry name" value="Protein kinase-like (PK-like)"/>
    <property type="match status" value="1"/>
</dbReference>
<name>A0AAE0BBM1_9CHLO</name>
<evidence type="ECO:0000313" key="3">
    <source>
        <dbReference type="EMBL" id="KAK3232880.1"/>
    </source>
</evidence>
<keyword evidence="2" id="KW-0472">Membrane</keyword>